<evidence type="ECO:0000313" key="1">
    <source>
        <dbReference type="EMBL" id="KAH1165933.1"/>
    </source>
</evidence>
<name>A0A9D3WSQ2_9SAUR</name>
<dbReference type="PANTHER" id="PTHR35073:SF1">
    <property type="entry name" value="OTOSPIRALIN"/>
    <property type="match status" value="1"/>
</dbReference>
<dbReference type="EMBL" id="JAHDVG010000488">
    <property type="protein sequence ID" value="KAH1165933.1"/>
    <property type="molecule type" value="Genomic_DNA"/>
</dbReference>
<dbReference type="InterPro" id="IPR028224">
    <property type="entry name" value="Otospiralin"/>
</dbReference>
<protein>
    <recommendedName>
        <fullName evidence="3">Otospiralin</fullName>
    </recommendedName>
</protein>
<dbReference type="GO" id="GO:0007605">
    <property type="term" value="P:sensory perception of sound"/>
    <property type="evidence" value="ECO:0007669"/>
    <property type="project" value="InterPro"/>
</dbReference>
<evidence type="ECO:0000313" key="2">
    <source>
        <dbReference type="Proteomes" id="UP000827986"/>
    </source>
</evidence>
<reference evidence="1" key="1">
    <citation type="submission" date="2021-09" db="EMBL/GenBank/DDBJ databases">
        <title>The genome of Mauremys mutica provides insights into the evolution of semi-aquatic lifestyle.</title>
        <authorList>
            <person name="Gong S."/>
            <person name="Gao Y."/>
        </authorList>
    </citation>
    <scope>NUCLEOTIDE SEQUENCE</scope>
    <source>
        <strain evidence="1">MM-2020</strain>
        <tissue evidence="1">Muscle</tissue>
    </source>
</reference>
<comment type="caution">
    <text evidence="1">The sequence shown here is derived from an EMBL/GenBank/DDBJ whole genome shotgun (WGS) entry which is preliminary data.</text>
</comment>
<accession>A0A9D3WSQ2</accession>
<dbReference type="PANTHER" id="PTHR35073">
    <property type="entry name" value="OTOSPIRALIN"/>
    <property type="match status" value="1"/>
</dbReference>
<proteinExistence type="predicted"/>
<dbReference type="AlphaFoldDB" id="A0A9D3WSQ2"/>
<dbReference type="Pfam" id="PF15182">
    <property type="entry name" value="OTOS"/>
    <property type="match status" value="1"/>
</dbReference>
<organism evidence="1 2">
    <name type="scientific">Mauremys mutica</name>
    <name type="common">yellowpond turtle</name>
    <dbReference type="NCBI Taxonomy" id="74926"/>
    <lineage>
        <taxon>Eukaryota</taxon>
        <taxon>Metazoa</taxon>
        <taxon>Chordata</taxon>
        <taxon>Craniata</taxon>
        <taxon>Vertebrata</taxon>
        <taxon>Euteleostomi</taxon>
        <taxon>Archelosauria</taxon>
        <taxon>Testudinata</taxon>
        <taxon>Testudines</taxon>
        <taxon>Cryptodira</taxon>
        <taxon>Durocryptodira</taxon>
        <taxon>Testudinoidea</taxon>
        <taxon>Geoemydidae</taxon>
        <taxon>Geoemydinae</taxon>
        <taxon>Mauremys</taxon>
    </lineage>
</organism>
<sequence length="133" mass="15833">MGVWLNEGHIKTEEGIQDYDHHQALLLINVCNSHRLHKPSRKTHLDIPADLTKTTLPEQQTWGYVLENRKKYDPYEEPAALPYWPFWSSDFWSYVDYFRTLGAYNRINEMARTLFAQYPFGNNLGYDVPYHEH</sequence>
<keyword evidence="2" id="KW-1185">Reference proteome</keyword>
<gene>
    <name evidence="1" type="ORF">KIL84_023492</name>
</gene>
<evidence type="ECO:0008006" key="3">
    <source>
        <dbReference type="Google" id="ProtNLM"/>
    </source>
</evidence>
<dbReference type="Proteomes" id="UP000827986">
    <property type="component" value="Unassembled WGS sequence"/>
</dbReference>